<evidence type="ECO:0000256" key="1">
    <source>
        <dbReference type="ARBA" id="ARBA00001974"/>
    </source>
</evidence>
<evidence type="ECO:0000256" key="4">
    <source>
        <dbReference type="ARBA" id="ARBA00022827"/>
    </source>
</evidence>
<keyword evidence="3" id="KW-0285">Flavoprotein</keyword>
<name>A0ABX2EV86_9BURK</name>
<comment type="cofactor">
    <cofactor evidence="1">
        <name>FAD</name>
        <dbReference type="ChEBI" id="CHEBI:57692"/>
    </cofactor>
</comment>
<dbReference type="Pfam" id="PF00441">
    <property type="entry name" value="Acyl-CoA_dh_1"/>
    <property type="match status" value="1"/>
</dbReference>
<dbReference type="SUPFAM" id="SSF47203">
    <property type="entry name" value="Acyl-CoA dehydrogenase C-terminal domain-like"/>
    <property type="match status" value="1"/>
</dbReference>
<sequence>MDFNDTPDEAAFRAEARAWLQANAKPRDATQSLAINQETGDFSADFPRARAWQVAKFEGGFGAIYFPRQHGGRGGSALEHMIFAQEEAAFDVPATNHFMIVNRGCCALLMKHGSRPLHHELIRPSLRGDLLWCQLFSEPGAGSDLAGVRTRAERDGDEWVFNGQKIWTSNAHLADWGVLLARSDATVPKHKGLSFFIVDMKSPGIRTRPIRQLTGGSNFNEVFLEDLRVPDACRIGDIGAGWKVVVSFLAGERGNIAVKELQPLIAALVRLARQVHIGGRPAIEDGGVRERLAGFHVREAGVRHTVQRMLTALARREEPGPEIAIGKLVLGTLVQEMTAFALDLMGGQGAVLDAAHAPLAGVWPNEWLGSVVDRLGGGSDEIMRNVIGERILGLPEDVRVDKQLPFNALGGGAR</sequence>
<feature type="domain" description="Acyl-CoA dehydrogenase/oxidase N-terminal" evidence="8">
    <location>
        <begin position="6"/>
        <end position="128"/>
    </location>
</feature>
<dbReference type="Pfam" id="PF02770">
    <property type="entry name" value="Acyl-CoA_dh_M"/>
    <property type="match status" value="1"/>
</dbReference>
<evidence type="ECO:0000313" key="10">
    <source>
        <dbReference type="Proteomes" id="UP000737171"/>
    </source>
</evidence>
<dbReference type="InterPro" id="IPR046373">
    <property type="entry name" value="Acyl-CoA_Oxase/DH_mid-dom_sf"/>
</dbReference>
<keyword evidence="10" id="KW-1185">Reference proteome</keyword>
<evidence type="ECO:0000259" key="8">
    <source>
        <dbReference type="Pfam" id="PF02771"/>
    </source>
</evidence>
<dbReference type="InterPro" id="IPR009075">
    <property type="entry name" value="AcylCo_DH/oxidase_C"/>
</dbReference>
<dbReference type="InterPro" id="IPR009100">
    <property type="entry name" value="AcylCoA_DH/oxidase_NM_dom_sf"/>
</dbReference>
<keyword evidence="4" id="KW-0274">FAD</keyword>
<dbReference type="EMBL" id="JABRWJ010000024">
    <property type="protein sequence ID" value="NRF72400.1"/>
    <property type="molecule type" value="Genomic_DNA"/>
</dbReference>
<feature type="domain" description="Acyl-CoA oxidase/dehydrogenase middle" evidence="7">
    <location>
        <begin position="133"/>
        <end position="225"/>
    </location>
</feature>
<dbReference type="SUPFAM" id="SSF56645">
    <property type="entry name" value="Acyl-CoA dehydrogenase NM domain-like"/>
    <property type="match status" value="1"/>
</dbReference>
<comment type="similarity">
    <text evidence="2">Belongs to the acyl-CoA dehydrogenase family.</text>
</comment>
<dbReference type="Pfam" id="PF02771">
    <property type="entry name" value="Acyl-CoA_dh_N"/>
    <property type="match status" value="1"/>
</dbReference>
<dbReference type="Proteomes" id="UP000737171">
    <property type="component" value="Unassembled WGS sequence"/>
</dbReference>
<dbReference type="PANTHER" id="PTHR43292:SF4">
    <property type="entry name" value="ACYL-COA DEHYDROGENASE FADE34"/>
    <property type="match status" value="1"/>
</dbReference>
<dbReference type="RefSeq" id="WP_173135555.1">
    <property type="nucleotide sequence ID" value="NZ_JABRWJ010000024.1"/>
</dbReference>
<evidence type="ECO:0000313" key="9">
    <source>
        <dbReference type="EMBL" id="NRF72400.1"/>
    </source>
</evidence>
<evidence type="ECO:0000256" key="2">
    <source>
        <dbReference type="ARBA" id="ARBA00009347"/>
    </source>
</evidence>
<dbReference type="InterPro" id="IPR037069">
    <property type="entry name" value="AcylCoA_DH/ox_N_sf"/>
</dbReference>
<protein>
    <submittedName>
        <fullName evidence="9">Acyl-CoA dehydrogenase family protein</fullName>
    </submittedName>
</protein>
<proteinExistence type="inferred from homology"/>
<dbReference type="Gene3D" id="2.40.110.10">
    <property type="entry name" value="Butyryl-CoA Dehydrogenase, subunit A, domain 2"/>
    <property type="match status" value="1"/>
</dbReference>
<comment type="caution">
    <text evidence="9">The sequence shown here is derived from an EMBL/GenBank/DDBJ whole genome shotgun (WGS) entry which is preliminary data.</text>
</comment>
<dbReference type="InterPro" id="IPR013786">
    <property type="entry name" value="AcylCoA_DH/ox_N"/>
</dbReference>
<dbReference type="PANTHER" id="PTHR43292">
    <property type="entry name" value="ACYL-COA DEHYDROGENASE"/>
    <property type="match status" value="1"/>
</dbReference>
<keyword evidence="5" id="KW-0560">Oxidoreductase</keyword>
<dbReference type="InterPro" id="IPR006091">
    <property type="entry name" value="Acyl-CoA_Oxase/DH_mid-dom"/>
</dbReference>
<reference evidence="9 10" key="1">
    <citation type="submission" date="2020-05" db="EMBL/GenBank/DDBJ databases">
        <title>Aquincola sp. isolate from soil.</title>
        <authorList>
            <person name="Han J."/>
            <person name="Kim D.-U."/>
        </authorList>
    </citation>
    <scope>NUCLEOTIDE SEQUENCE [LARGE SCALE GENOMIC DNA]</scope>
    <source>
        <strain evidence="9 10">S2</strain>
    </source>
</reference>
<evidence type="ECO:0000256" key="5">
    <source>
        <dbReference type="ARBA" id="ARBA00023002"/>
    </source>
</evidence>
<dbReference type="Gene3D" id="1.10.540.10">
    <property type="entry name" value="Acyl-CoA dehydrogenase/oxidase, N-terminal domain"/>
    <property type="match status" value="1"/>
</dbReference>
<accession>A0ABX2EV86</accession>
<evidence type="ECO:0000256" key="3">
    <source>
        <dbReference type="ARBA" id="ARBA00022630"/>
    </source>
</evidence>
<evidence type="ECO:0000259" key="7">
    <source>
        <dbReference type="Pfam" id="PF02770"/>
    </source>
</evidence>
<dbReference type="InterPro" id="IPR036250">
    <property type="entry name" value="AcylCo_DH-like_C"/>
</dbReference>
<organism evidence="9 10">
    <name type="scientific">Pseudaquabacterium terrae</name>
    <dbReference type="NCBI Taxonomy" id="2732868"/>
    <lineage>
        <taxon>Bacteria</taxon>
        <taxon>Pseudomonadati</taxon>
        <taxon>Pseudomonadota</taxon>
        <taxon>Betaproteobacteria</taxon>
        <taxon>Burkholderiales</taxon>
        <taxon>Sphaerotilaceae</taxon>
        <taxon>Pseudaquabacterium</taxon>
    </lineage>
</organism>
<evidence type="ECO:0000259" key="6">
    <source>
        <dbReference type="Pfam" id="PF00441"/>
    </source>
</evidence>
<dbReference type="InterPro" id="IPR052161">
    <property type="entry name" value="Mycobact_Acyl-CoA_DH"/>
</dbReference>
<feature type="domain" description="Acyl-CoA dehydrogenase/oxidase C-terminal" evidence="6">
    <location>
        <begin position="239"/>
        <end position="392"/>
    </location>
</feature>
<dbReference type="Gene3D" id="1.20.140.10">
    <property type="entry name" value="Butyryl-CoA Dehydrogenase, subunit A, domain 3"/>
    <property type="match status" value="1"/>
</dbReference>
<gene>
    <name evidence="9" type="ORF">HLB44_36030</name>
</gene>